<protein>
    <submittedName>
        <fullName evidence="1">Uncharacterized protein</fullName>
    </submittedName>
</protein>
<dbReference type="Pfam" id="PF03142">
    <property type="entry name" value="Chitin_synth_2"/>
    <property type="match status" value="1"/>
</dbReference>
<feature type="non-terminal residue" evidence="1">
    <location>
        <position position="55"/>
    </location>
</feature>
<reference evidence="2" key="2">
    <citation type="submission" date="2015-01" db="EMBL/GenBank/DDBJ databases">
        <title>Evolutionary Origins and Diversification of the Mycorrhizal Mutualists.</title>
        <authorList>
            <consortium name="DOE Joint Genome Institute"/>
            <consortium name="Mycorrhizal Genomics Consortium"/>
            <person name="Kohler A."/>
            <person name="Kuo A."/>
            <person name="Nagy L.G."/>
            <person name="Floudas D."/>
            <person name="Copeland A."/>
            <person name="Barry K.W."/>
            <person name="Cichocki N."/>
            <person name="Veneault-Fourrey C."/>
            <person name="LaButti K."/>
            <person name="Lindquist E.A."/>
            <person name="Lipzen A."/>
            <person name="Lundell T."/>
            <person name="Morin E."/>
            <person name="Murat C."/>
            <person name="Riley R."/>
            <person name="Ohm R."/>
            <person name="Sun H."/>
            <person name="Tunlid A."/>
            <person name="Henrissat B."/>
            <person name="Grigoriev I.V."/>
            <person name="Hibbett D.S."/>
            <person name="Martin F."/>
        </authorList>
    </citation>
    <scope>NUCLEOTIDE SEQUENCE [LARGE SCALE GENOMIC DNA]</scope>
    <source>
        <strain evidence="2">F 1598</strain>
    </source>
</reference>
<dbReference type="HOGENOM" id="CLU_3038031_0_0_1"/>
<dbReference type="InParanoid" id="A0A0C3B7X2"/>
<name>A0A0C3B7X2_PILCF</name>
<sequence length="55" mass="6248">VLGLPGLLLIIASRKIAYSRWMLVYLLSLPIRNGLLPAYAFGHFDDFSWGQTRKV</sequence>
<evidence type="ECO:0000313" key="1">
    <source>
        <dbReference type="EMBL" id="KIM73402.1"/>
    </source>
</evidence>
<organism evidence="1 2">
    <name type="scientific">Piloderma croceum (strain F 1598)</name>
    <dbReference type="NCBI Taxonomy" id="765440"/>
    <lineage>
        <taxon>Eukaryota</taxon>
        <taxon>Fungi</taxon>
        <taxon>Dikarya</taxon>
        <taxon>Basidiomycota</taxon>
        <taxon>Agaricomycotina</taxon>
        <taxon>Agaricomycetes</taxon>
        <taxon>Agaricomycetidae</taxon>
        <taxon>Atheliales</taxon>
        <taxon>Atheliaceae</taxon>
        <taxon>Piloderma</taxon>
    </lineage>
</organism>
<gene>
    <name evidence="1" type="ORF">PILCRDRAFT_27353</name>
</gene>
<proteinExistence type="predicted"/>
<dbReference type="EMBL" id="KN833083">
    <property type="protein sequence ID" value="KIM73402.1"/>
    <property type="molecule type" value="Genomic_DNA"/>
</dbReference>
<feature type="non-terminal residue" evidence="1">
    <location>
        <position position="1"/>
    </location>
</feature>
<accession>A0A0C3B7X2</accession>
<dbReference type="OrthoDB" id="3031643at2759"/>
<dbReference type="STRING" id="765440.A0A0C3B7X2"/>
<dbReference type="AlphaFoldDB" id="A0A0C3B7X2"/>
<reference evidence="1 2" key="1">
    <citation type="submission" date="2014-04" db="EMBL/GenBank/DDBJ databases">
        <authorList>
            <consortium name="DOE Joint Genome Institute"/>
            <person name="Kuo A."/>
            <person name="Tarkka M."/>
            <person name="Buscot F."/>
            <person name="Kohler A."/>
            <person name="Nagy L.G."/>
            <person name="Floudas D."/>
            <person name="Copeland A."/>
            <person name="Barry K.W."/>
            <person name="Cichocki N."/>
            <person name="Veneault-Fourrey C."/>
            <person name="LaButti K."/>
            <person name="Lindquist E.A."/>
            <person name="Lipzen A."/>
            <person name="Lundell T."/>
            <person name="Morin E."/>
            <person name="Murat C."/>
            <person name="Sun H."/>
            <person name="Tunlid A."/>
            <person name="Henrissat B."/>
            <person name="Grigoriev I.V."/>
            <person name="Hibbett D.S."/>
            <person name="Martin F."/>
            <person name="Nordberg H.P."/>
            <person name="Cantor M.N."/>
            <person name="Hua S.X."/>
        </authorList>
    </citation>
    <scope>NUCLEOTIDE SEQUENCE [LARGE SCALE GENOMIC DNA]</scope>
    <source>
        <strain evidence="1 2">F 1598</strain>
    </source>
</reference>
<dbReference type="Proteomes" id="UP000054166">
    <property type="component" value="Unassembled WGS sequence"/>
</dbReference>
<keyword evidence="2" id="KW-1185">Reference proteome</keyword>
<evidence type="ECO:0000313" key="2">
    <source>
        <dbReference type="Proteomes" id="UP000054166"/>
    </source>
</evidence>